<keyword evidence="5" id="KW-1185">Reference proteome</keyword>
<dbReference type="GO" id="GO:0044283">
    <property type="term" value="P:small molecule biosynthetic process"/>
    <property type="evidence" value="ECO:0007669"/>
    <property type="project" value="UniProtKB-ARBA"/>
</dbReference>
<comment type="caution">
    <text evidence="4">The sequence shown here is derived from an EMBL/GenBank/DDBJ whole genome shotgun (WGS) entry which is preliminary data.</text>
</comment>
<dbReference type="GO" id="GO:0003824">
    <property type="term" value="F:catalytic activity"/>
    <property type="evidence" value="ECO:0007669"/>
    <property type="project" value="UniProtKB-ARBA"/>
</dbReference>
<dbReference type="EMBL" id="CAMGYJ010000002">
    <property type="protein sequence ID" value="CAI0377469.1"/>
    <property type="molecule type" value="Genomic_DNA"/>
</dbReference>
<dbReference type="GO" id="GO:0009807">
    <property type="term" value="P:lignan biosynthetic process"/>
    <property type="evidence" value="ECO:0007669"/>
    <property type="project" value="UniProtKB-ARBA"/>
</dbReference>
<dbReference type="InterPro" id="IPR008030">
    <property type="entry name" value="NmrA-like"/>
</dbReference>
<dbReference type="Pfam" id="PF05368">
    <property type="entry name" value="NmrA"/>
    <property type="match status" value="1"/>
</dbReference>
<comment type="subunit">
    <text evidence="2">Dimer.</text>
</comment>
<accession>A0AAV0GYS0</accession>
<protein>
    <recommendedName>
        <fullName evidence="3">NmrA-like domain-containing protein</fullName>
    </recommendedName>
</protein>
<dbReference type="Gene3D" id="3.40.50.720">
    <property type="entry name" value="NAD(P)-binding Rossmann-like Domain"/>
    <property type="match status" value="1"/>
</dbReference>
<dbReference type="AlphaFoldDB" id="A0AAV0GYS0"/>
<comment type="similarity">
    <text evidence="1">Belongs to the NmrA-type oxidoreductase family. Isoflavone reductase subfamily.</text>
</comment>
<gene>
    <name evidence="4" type="ORF">LITE_LOCUS1465</name>
</gene>
<proteinExistence type="inferred from homology"/>
<evidence type="ECO:0000313" key="4">
    <source>
        <dbReference type="EMBL" id="CAI0377469.1"/>
    </source>
</evidence>
<dbReference type="PANTHER" id="PTHR43349">
    <property type="entry name" value="PINORESINOL REDUCTASE-RELATED"/>
    <property type="match status" value="1"/>
</dbReference>
<organism evidence="4 5">
    <name type="scientific">Linum tenue</name>
    <dbReference type="NCBI Taxonomy" id="586396"/>
    <lineage>
        <taxon>Eukaryota</taxon>
        <taxon>Viridiplantae</taxon>
        <taxon>Streptophyta</taxon>
        <taxon>Embryophyta</taxon>
        <taxon>Tracheophyta</taxon>
        <taxon>Spermatophyta</taxon>
        <taxon>Magnoliopsida</taxon>
        <taxon>eudicotyledons</taxon>
        <taxon>Gunneridae</taxon>
        <taxon>Pentapetalae</taxon>
        <taxon>rosids</taxon>
        <taxon>fabids</taxon>
        <taxon>Malpighiales</taxon>
        <taxon>Linaceae</taxon>
        <taxon>Linum</taxon>
    </lineage>
</organism>
<evidence type="ECO:0000256" key="1">
    <source>
        <dbReference type="ARBA" id="ARBA00005725"/>
    </source>
</evidence>
<dbReference type="Gene3D" id="3.90.25.10">
    <property type="entry name" value="UDP-galactose 4-epimerase, domain 1"/>
    <property type="match status" value="1"/>
</dbReference>
<feature type="domain" description="NmrA-like" evidence="3">
    <location>
        <begin position="4"/>
        <end position="187"/>
    </location>
</feature>
<dbReference type="Proteomes" id="UP001154282">
    <property type="component" value="Unassembled WGS sequence"/>
</dbReference>
<dbReference type="PANTHER" id="PTHR43349:SF35">
    <property type="entry name" value="PHENYLCOUMARAN BENZYLIC ETHER REDUCTASE 1"/>
    <property type="match status" value="1"/>
</dbReference>
<evidence type="ECO:0000256" key="2">
    <source>
        <dbReference type="ARBA" id="ARBA00011473"/>
    </source>
</evidence>
<evidence type="ECO:0000313" key="5">
    <source>
        <dbReference type="Proteomes" id="UP001154282"/>
    </source>
</evidence>
<dbReference type="InterPro" id="IPR036291">
    <property type="entry name" value="NAD(P)-bd_dom_sf"/>
</dbReference>
<evidence type="ECO:0000259" key="3">
    <source>
        <dbReference type="Pfam" id="PF05368"/>
    </source>
</evidence>
<dbReference type="SUPFAM" id="SSF51735">
    <property type="entry name" value="NAD(P)-binding Rossmann-fold domains"/>
    <property type="match status" value="1"/>
</dbReference>
<sequence length="206" mass="22084">MAEKSKNLFIGGTGYIGKYLVEASAQSGHPTFLLVRESTLSNPEKSTVIGKFKTLGVRFLTVSSNSSLRGLQGDLYDHESLVKAIRQVDVVISTVGYAQLLDQVRIISAIKEAGNIKRFLPSEFGSDVDHVNAVEPAKTAFASKAKVRRAIESEGIPFTYVSSNLFNGIFLATLTQLGTTAPPRDKVVIFGDGNPKGKHPTNASAG</sequence>
<name>A0AAV0GYS0_9ROSI</name>
<dbReference type="InterPro" id="IPR050608">
    <property type="entry name" value="NmrA-type/Isoflavone_red_sf"/>
</dbReference>
<reference evidence="4" key="1">
    <citation type="submission" date="2022-08" db="EMBL/GenBank/DDBJ databases">
        <authorList>
            <person name="Gutierrez-Valencia J."/>
        </authorList>
    </citation>
    <scope>NUCLEOTIDE SEQUENCE</scope>
</reference>